<proteinExistence type="predicted"/>
<dbReference type="AlphaFoldDB" id="A0A180GRQ8"/>
<feature type="compositionally biased region" description="Low complexity" evidence="2">
    <location>
        <begin position="338"/>
        <end position="353"/>
    </location>
</feature>
<sequence length="509" mass="56475">MACLHLLAGPVTFQQVSVAIGRKPDEVSLFALMRARVICGACCAWNGIWRAPVFCGACCVSVGTVWTSQWLTQDVTKRFTAFYNPHTNKYLYLVYSFPSLAERSPLSRIDTCTRTWHPWAVTAGAYQGNNTNNYAEAWHKTLKTKFSTSSERRRIDELTQVFCDIVDPYFRRQFSLVNTGFAKQRANKVQQRAKDRAKGFTPAYLAQIGARVHKLRDHLQSYRVDSQPPSGFAEGRVVTCNCHYFTRCGSACKHMYYLAHEYKFLVVKSAPDTNQPNAIMVLDSDSDVEVLNCLTKGSNSGLFSPRDTPDPKRTCLSRLAPTAFADAHPNLQPATSRPSTSTPAETTNTTTPSRAVLETTQSNIQQLECGSKALKCALEALKKKKDRVQMVEILSASGMNQFQGVCHSLLRLVEERVPGISHTTTPSFMGVDNTGRMSGLELGVLIGDLQVAGLGALKRMQGLLRGVQNSKNFVANSTDVSMDLFKERCYEIVGILKETLVLAARVQVR</sequence>
<gene>
    <name evidence="4" type="ORF">PTTG_26746</name>
</gene>
<reference evidence="4" key="1">
    <citation type="submission" date="2009-11" db="EMBL/GenBank/DDBJ databases">
        <authorList>
            <consortium name="The Broad Institute Genome Sequencing Platform"/>
            <person name="Ward D."/>
            <person name="Feldgarden M."/>
            <person name="Earl A."/>
            <person name="Young S.K."/>
            <person name="Zeng Q."/>
            <person name="Koehrsen M."/>
            <person name="Alvarado L."/>
            <person name="Berlin A."/>
            <person name="Bochicchio J."/>
            <person name="Borenstein D."/>
            <person name="Chapman S.B."/>
            <person name="Chen Z."/>
            <person name="Engels R."/>
            <person name="Freedman E."/>
            <person name="Gellesch M."/>
            <person name="Goldberg J."/>
            <person name="Griggs A."/>
            <person name="Gujja S."/>
            <person name="Heilman E."/>
            <person name="Heiman D."/>
            <person name="Hepburn T."/>
            <person name="Howarth C."/>
            <person name="Jen D."/>
            <person name="Larson L."/>
            <person name="Lewis B."/>
            <person name="Mehta T."/>
            <person name="Park D."/>
            <person name="Pearson M."/>
            <person name="Roberts A."/>
            <person name="Saif S."/>
            <person name="Shea T."/>
            <person name="Shenoy N."/>
            <person name="Sisk P."/>
            <person name="Stolte C."/>
            <person name="Sykes S."/>
            <person name="Thomson T."/>
            <person name="Walk T."/>
            <person name="White J."/>
            <person name="Yandava C."/>
            <person name="Izard J."/>
            <person name="Baranova O.V."/>
            <person name="Blanton J.M."/>
            <person name="Tanner A.C."/>
            <person name="Dewhirst F.E."/>
            <person name="Haas B."/>
            <person name="Nusbaum C."/>
            <person name="Birren B."/>
        </authorList>
    </citation>
    <scope>NUCLEOTIDE SEQUENCE [LARGE SCALE GENOMIC DNA]</scope>
    <source>
        <strain evidence="4">1-1 BBBD Race 1</strain>
    </source>
</reference>
<dbReference type="PANTHER" id="PTHR48159">
    <property type="entry name" value="MULE DOMAIN-CONTAINING PROTEIN"/>
    <property type="match status" value="1"/>
</dbReference>
<protein>
    <submittedName>
        <fullName evidence="5">SWIM-type domain-containing protein</fullName>
    </submittedName>
</protein>
<evidence type="ECO:0000256" key="1">
    <source>
        <dbReference type="PROSITE-ProRule" id="PRU00325"/>
    </source>
</evidence>
<dbReference type="EnsemblFungi" id="PTTG_26746-t43_1">
    <property type="protein sequence ID" value="PTTG_26746-t43_1-p1"/>
    <property type="gene ID" value="PTTG_26746"/>
</dbReference>
<reference evidence="5 6" key="3">
    <citation type="journal article" date="2017" name="G3 (Bethesda)">
        <title>Comparative analysis highlights variable genome content of wheat rusts and divergence of the mating loci.</title>
        <authorList>
            <person name="Cuomo C.A."/>
            <person name="Bakkeren G."/>
            <person name="Khalil H.B."/>
            <person name="Panwar V."/>
            <person name="Joly D."/>
            <person name="Linning R."/>
            <person name="Sakthikumar S."/>
            <person name="Song X."/>
            <person name="Adiconis X."/>
            <person name="Fan L."/>
            <person name="Goldberg J.M."/>
            <person name="Levin J.Z."/>
            <person name="Young S."/>
            <person name="Zeng Q."/>
            <person name="Anikster Y."/>
            <person name="Bruce M."/>
            <person name="Wang M."/>
            <person name="Yin C."/>
            <person name="McCallum B."/>
            <person name="Szabo L.J."/>
            <person name="Hulbert S."/>
            <person name="Chen X."/>
            <person name="Fellers J.P."/>
        </authorList>
    </citation>
    <scope>NUCLEOTIDE SEQUENCE</scope>
    <source>
        <strain evidence="6">Isolate 1-1 / race 1 (BBBD)</strain>
        <strain evidence="5">isolate 1-1 / race 1 (BBBD)</strain>
    </source>
</reference>
<dbReference type="EMBL" id="ADAS02000031">
    <property type="protein sequence ID" value="OAV95231.1"/>
    <property type="molecule type" value="Genomic_DNA"/>
</dbReference>
<organism evidence="4">
    <name type="scientific">Puccinia triticina (isolate 1-1 / race 1 (BBBD))</name>
    <name type="common">Brown leaf rust fungus</name>
    <dbReference type="NCBI Taxonomy" id="630390"/>
    <lineage>
        <taxon>Eukaryota</taxon>
        <taxon>Fungi</taxon>
        <taxon>Dikarya</taxon>
        <taxon>Basidiomycota</taxon>
        <taxon>Pucciniomycotina</taxon>
        <taxon>Pucciniomycetes</taxon>
        <taxon>Pucciniales</taxon>
        <taxon>Pucciniaceae</taxon>
        <taxon>Puccinia</taxon>
    </lineage>
</organism>
<dbReference type="Proteomes" id="UP000005240">
    <property type="component" value="Unassembled WGS sequence"/>
</dbReference>
<dbReference type="PANTHER" id="PTHR48159:SF1">
    <property type="entry name" value="MEMBRANE-ASSOCIATED GIANT PROTEIN ANTIGEN, PUTATIVE-RELATED"/>
    <property type="match status" value="1"/>
</dbReference>
<dbReference type="OrthoDB" id="3247294at2759"/>
<evidence type="ECO:0000313" key="6">
    <source>
        <dbReference type="Proteomes" id="UP000005240"/>
    </source>
</evidence>
<keyword evidence="1" id="KW-0862">Zinc</keyword>
<evidence type="ECO:0000313" key="4">
    <source>
        <dbReference type="EMBL" id="OAV95231.1"/>
    </source>
</evidence>
<reference evidence="4" key="2">
    <citation type="submission" date="2016-05" db="EMBL/GenBank/DDBJ databases">
        <title>Comparative analysis highlights variable genome content of wheat rusts and divergence of the mating loci.</title>
        <authorList>
            <person name="Cuomo C.A."/>
            <person name="Bakkeren G."/>
            <person name="Szabo L."/>
            <person name="Khalil H."/>
            <person name="Joly D."/>
            <person name="Goldberg J."/>
            <person name="Young S."/>
            <person name="Zeng Q."/>
            <person name="Fellers J."/>
        </authorList>
    </citation>
    <scope>NUCLEOTIDE SEQUENCE [LARGE SCALE GENOMIC DNA]</scope>
    <source>
        <strain evidence="4">1-1 BBBD Race 1</strain>
    </source>
</reference>
<dbReference type="InterPro" id="IPR007527">
    <property type="entry name" value="Znf_SWIM"/>
</dbReference>
<reference evidence="5" key="4">
    <citation type="submission" date="2025-05" db="UniProtKB">
        <authorList>
            <consortium name="EnsemblFungi"/>
        </authorList>
    </citation>
    <scope>IDENTIFICATION</scope>
    <source>
        <strain evidence="5">isolate 1-1 / race 1 (BBBD)</strain>
    </source>
</reference>
<evidence type="ECO:0000256" key="2">
    <source>
        <dbReference type="SAM" id="MobiDB-lite"/>
    </source>
</evidence>
<accession>A0A180GRQ8</accession>
<dbReference type="PROSITE" id="PS50966">
    <property type="entry name" value="ZF_SWIM"/>
    <property type="match status" value="1"/>
</dbReference>
<dbReference type="VEuPathDB" id="FungiDB:PTTG_26746"/>
<dbReference type="GO" id="GO:0008270">
    <property type="term" value="F:zinc ion binding"/>
    <property type="evidence" value="ECO:0007669"/>
    <property type="project" value="UniProtKB-KW"/>
</dbReference>
<feature type="domain" description="SWIM-type" evidence="3">
    <location>
        <begin position="222"/>
        <end position="263"/>
    </location>
</feature>
<keyword evidence="6" id="KW-1185">Reference proteome</keyword>
<feature type="region of interest" description="Disordered" evidence="2">
    <location>
        <begin position="326"/>
        <end position="354"/>
    </location>
</feature>
<evidence type="ECO:0000313" key="5">
    <source>
        <dbReference type="EnsemblFungi" id="PTTG_26746-t43_1-p1"/>
    </source>
</evidence>
<keyword evidence="1" id="KW-0479">Metal-binding</keyword>
<evidence type="ECO:0000259" key="3">
    <source>
        <dbReference type="PROSITE" id="PS50966"/>
    </source>
</evidence>
<name>A0A180GRQ8_PUCT1</name>
<keyword evidence="1" id="KW-0863">Zinc-finger</keyword>